<reference evidence="2" key="1">
    <citation type="journal article" date="2018" name="PLoS Negl. Trop. Dis.">
        <title>Sialome diversity of ticks revealed by RNAseq of single tick salivary glands.</title>
        <authorList>
            <person name="Perner J."/>
            <person name="Kropackova S."/>
            <person name="Kopacek P."/>
            <person name="Ribeiro J.M."/>
        </authorList>
    </citation>
    <scope>NUCLEOTIDE SEQUENCE</scope>
    <source>
        <strain evidence="2">Siblings of single egg batch collected in Ceske Budejovice</strain>
        <tissue evidence="2">Salivary glands</tissue>
    </source>
</reference>
<keyword evidence="1" id="KW-0472">Membrane</keyword>
<organism evidence="2">
    <name type="scientific">Ixodes ricinus</name>
    <name type="common">Common tick</name>
    <name type="synonym">Acarus ricinus</name>
    <dbReference type="NCBI Taxonomy" id="34613"/>
    <lineage>
        <taxon>Eukaryota</taxon>
        <taxon>Metazoa</taxon>
        <taxon>Ecdysozoa</taxon>
        <taxon>Arthropoda</taxon>
        <taxon>Chelicerata</taxon>
        <taxon>Arachnida</taxon>
        <taxon>Acari</taxon>
        <taxon>Parasitiformes</taxon>
        <taxon>Ixodida</taxon>
        <taxon>Ixodoidea</taxon>
        <taxon>Ixodidae</taxon>
        <taxon>Ixodinae</taxon>
        <taxon>Ixodes</taxon>
    </lineage>
</organism>
<dbReference type="AlphaFoldDB" id="A0A147BN50"/>
<dbReference type="EMBL" id="GEGO01003200">
    <property type="protein sequence ID" value="JAR92204.1"/>
    <property type="molecule type" value="Transcribed_RNA"/>
</dbReference>
<feature type="transmembrane region" description="Helical" evidence="1">
    <location>
        <begin position="12"/>
        <end position="31"/>
    </location>
</feature>
<sequence length="79" mass="9036">MPGVRCPLSLDCFVPLCLSFSLCVWVLLFPFPSRSGRRLLSLVFRRCVGGVLFVSRVWLFFIACPSIFFWVFRSSRGAI</sequence>
<proteinExistence type="predicted"/>
<name>A0A147BN50_IXORI</name>
<keyword evidence="1" id="KW-1133">Transmembrane helix</keyword>
<accession>A0A147BN50</accession>
<protein>
    <submittedName>
        <fullName evidence="2">Uncharacterized protein</fullName>
    </submittedName>
</protein>
<feature type="transmembrane region" description="Helical" evidence="1">
    <location>
        <begin position="51"/>
        <end position="72"/>
    </location>
</feature>
<evidence type="ECO:0000313" key="2">
    <source>
        <dbReference type="EMBL" id="JAR92204.1"/>
    </source>
</evidence>
<evidence type="ECO:0000256" key="1">
    <source>
        <dbReference type="SAM" id="Phobius"/>
    </source>
</evidence>
<keyword evidence="1" id="KW-0812">Transmembrane</keyword>